<reference evidence="1 2" key="1">
    <citation type="journal article" date="2023" name="Science">
        <title>Complex scaffold remodeling in plant triterpene biosynthesis.</title>
        <authorList>
            <person name="De La Pena R."/>
            <person name="Hodgson H."/>
            <person name="Liu J.C."/>
            <person name="Stephenson M.J."/>
            <person name="Martin A.C."/>
            <person name="Owen C."/>
            <person name="Harkess A."/>
            <person name="Leebens-Mack J."/>
            <person name="Jimenez L.E."/>
            <person name="Osbourn A."/>
            <person name="Sattely E.S."/>
        </authorList>
    </citation>
    <scope>NUCLEOTIDE SEQUENCE [LARGE SCALE GENOMIC DNA]</scope>
    <source>
        <strain evidence="2">cv. JPN11</strain>
        <tissue evidence="1">Leaf</tissue>
    </source>
</reference>
<evidence type="ECO:0000313" key="1">
    <source>
        <dbReference type="EMBL" id="KAJ4704757.1"/>
    </source>
</evidence>
<dbReference type="EMBL" id="CM051405">
    <property type="protein sequence ID" value="KAJ4704757.1"/>
    <property type="molecule type" value="Genomic_DNA"/>
</dbReference>
<proteinExistence type="predicted"/>
<name>A0ACC1X1I9_MELAZ</name>
<protein>
    <submittedName>
        <fullName evidence="1">Uncharacterized protein</fullName>
    </submittedName>
</protein>
<sequence length="183" mass="20420">MQELQSVLRSRRGDKTGLTSEIKKYLASRKAIKRAIQKALGNLKGTKDKCSSQINEEYEKKVIINALKEVEAVTSTVFESLLSLFSGPKTPSKLNGLSSVSKLMHPKRIACEKEETGINELEKVDAELSTLISHTTSKANDIFHLQNQLKELQSNIQDLEVGLESLSRQLIKTRVSLLNILNN</sequence>
<dbReference type="Proteomes" id="UP001164539">
    <property type="component" value="Chromosome 12"/>
</dbReference>
<organism evidence="1 2">
    <name type="scientific">Melia azedarach</name>
    <name type="common">Chinaberry tree</name>
    <dbReference type="NCBI Taxonomy" id="155640"/>
    <lineage>
        <taxon>Eukaryota</taxon>
        <taxon>Viridiplantae</taxon>
        <taxon>Streptophyta</taxon>
        <taxon>Embryophyta</taxon>
        <taxon>Tracheophyta</taxon>
        <taxon>Spermatophyta</taxon>
        <taxon>Magnoliopsida</taxon>
        <taxon>eudicotyledons</taxon>
        <taxon>Gunneridae</taxon>
        <taxon>Pentapetalae</taxon>
        <taxon>rosids</taxon>
        <taxon>malvids</taxon>
        <taxon>Sapindales</taxon>
        <taxon>Meliaceae</taxon>
        <taxon>Melia</taxon>
    </lineage>
</organism>
<keyword evidence="2" id="KW-1185">Reference proteome</keyword>
<gene>
    <name evidence="1" type="ORF">OWV82_021620</name>
</gene>
<comment type="caution">
    <text evidence="1">The sequence shown here is derived from an EMBL/GenBank/DDBJ whole genome shotgun (WGS) entry which is preliminary data.</text>
</comment>
<evidence type="ECO:0000313" key="2">
    <source>
        <dbReference type="Proteomes" id="UP001164539"/>
    </source>
</evidence>
<accession>A0ACC1X1I9</accession>